<proteinExistence type="predicted"/>
<accession>A0ABR1I472</accession>
<keyword evidence="9" id="KW-1185">Reference proteome</keyword>
<dbReference type="SMART" id="SM00220">
    <property type="entry name" value="S_TKc"/>
    <property type="match status" value="1"/>
</dbReference>
<sequence>MLTTPSPRVLYEHIDDVERLEYYQPGGYHPIEIGNHLHQRYRVVHKLGYGTFSTTWLAQDKTLSKYVAVKVGTADSDQKEVDVLTRLSNPTLQDENPGKELILPMLDRFSVHGPNGTHPCFVTTPARCSLADTKEASGSRLFQLPVARSLAAQLAIAVAYTHKRGLVHGDLHLGNILLRLPSTLDQLSEKQLYNQFDPPDPEPVRRADGKPLASGVPRHVFSPVWLGDASEKIPLSESKLLLTDFGTAFYPAQESRLQSYTPLEIRPPEARFEPTTPLSFASDIWSLACTIWAIVGQRSFLDSFLLSQDDATRDQVDALGRLPPEWWEKWEARSKSFTEDGRPKEDRSPWSWDARFEDSIQQPRREKGMETLDEKERHSFCEMIRWMLAFRPGDRPSADQVLKTAWMRNWAIPESEKTWK</sequence>
<evidence type="ECO:0000256" key="1">
    <source>
        <dbReference type="ARBA" id="ARBA00022527"/>
    </source>
</evidence>
<feature type="binding site" evidence="6">
    <location>
        <position position="70"/>
    </location>
    <ligand>
        <name>ATP</name>
        <dbReference type="ChEBI" id="CHEBI:30616"/>
    </ligand>
</feature>
<dbReference type="PANTHER" id="PTHR45646">
    <property type="entry name" value="SERINE/THREONINE-PROTEIN KINASE DOA-RELATED"/>
    <property type="match status" value="1"/>
</dbReference>
<organism evidence="8 9">
    <name type="scientific">Neonectria magnoliae</name>
    <dbReference type="NCBI Taxonomy" id="2732573"/>
    <lineage>
        <taxon>Eukaryota</taxon>
        <taxon>Fungi</taxon>
        <taxon>Dikarya</taxon>
        <taxon>Ascomycota</taxon>
        <taxon>Pezizomycotina</taxon>
        <taxon>Sordariomycetes</taxon>
        <taxon>Hypocreomycetidae</taxon>
        <taxon>Hypocreales</taxon>
        <taxon>Nectriaceae</taxon>
        <taxon>Neonectria</taxon>
    </lineage>
</organism>
<dbReference type="EMBL" id="JAZAVK010000045">
    <property type="protein sequence ID" value="KAK7428151.1"/>
    <property type="molecule type" value="Genomic_DNA"/>
</dbReference>
<dbReference type="InterPro" id="IPR000719">
    <property type="entry name" value="Prot_kinase_dom"/>
</dbReference>
<gene>
    <name evidence="8" type="ORF">QQZ08_005391</name>
</gene>
<dbReference type="Proteomes" id="UP001498421">
    <property type="component" value="Unassembled WGS sequence"/>
</dbReference>
<evidence type="ECO:0000256" key="2">
    <source>
        <dbReference type="ARBA" id="ARBA00022679"/>
    </source>
</evidence>
<keyword evidence="3 6" id="KW-0547">Nucleotide-binding</keyword>
<dbReference type="PROSITE" id="PS00107">
    <property type="entry name" value="PROTEIN_KINASE_ATP"/>
    <property type="match status" value="1"/>
</dbReference>
<dbReference type="Pfam" id="PF00069">
    <property type="entry name" value="Pkinase"/>
    <property type="match status" value="1"/>
</dbReference>
<comment type="caution">
    <text evidence="8">The sequence shown here is derived from an EMBL/GenBank/DDBJ whole genome shotgun (WGS) entry which is preliminary data.</text>
</comment>
<dbReference type="PROSITE" id="PS50011">
    <property type="entry name" value="PROTEIN_KINASE_DOM"/>
    <property type="match status" value="1"/>
</dbReference>
<feature type="domain" description="Protein kinase" evidence="7">
    <location>
        <begin position="41"/>
        <end position="407"/>
    </location>
</feature>
<dbReference type="Gene3D" id="1.10.510.10">
    <property type="entry name" value="Transferase(Phosphotransferase) domain 1"/>
    <property type="match status" value="1"/>
</dbReference>
<keyword evidence="1" id="KW-0723">Serine/threonine-protein kinase</keyword>
<keyword evidence="5 6" id="KW-0067">ATP-binding</keyword>
<name>A0ABR1I472_9HYPO</name>
<protein>
    <recommendedName>
        <fullName evidence="7">Protein kinase domain-containing protein</fullName>
    </recommendedName>
</protein>
<keyword evidence="2" id="KW-0808">Transferase</keyword>
<evidence type="ECO:0000256" key="5">
    <source>
        <dbReference type="ARBA" id="ARBA00022840"/>
    </source>
</evidence>
<evidence type="ECO:0000313" key="8">
    <source>
        <dbReference type="EMBL" id="KAK7428151.1"/>
    </source>
</evidence>
<evidence type="ECO:0000256" key="4">
    <source>
        <dbReference type="ARBA" id="ARBA00022777"/>
    </source>
</evidence>
<evidence type="ECO:0000256" key="6">
    <source>
        <dbReference type="PROSITE-ProRule" id="PRU10141"/>
    </source>
</evidence>
<dbReference type="InterPro" id="IPR011009">
    <property type="entry name" value="Kinase-like_dom_sf"/>
</dbReference>
<dbReference type="SUPFAM" id="SSF56112">
    <property type="entry name" value="Protein kinase-like (PK-like)"/>
    <property type="match status" value="1"/>
</dbReference>
<evidence type="ECO:0000256" key="3">
    <source>
        <dbReference type="ARBA" id="ARBA00022741"/>
    </source>
</evidence>
<dbReference type="InterPro" id="IPR051175">
    <property type="entry name" value="CLK_kinases"/>
</dbReference>
<dbReference type="PANTHER" id="PTHR45646:SF11">
    <property type="entry name" value="SERINE_THREONINE-PROTEIN KINASE DOA"/>
    <property type="match status" value="1"/>
</dbReference>
<dbReference type="Gene3D" id="3.30.200.20">
    <property type="entry name" value="Phosphorylase Kinase, domain 1"/>
    <property type="match status" value="1"/>
</dbReference>
<dbReference type="InterPro" id="IPR017441">
    <property type="entry name" value="Protein_kinase_ATP_BS"/>
</dbReference>
<evidence type="ECO:0000259" key="7">
    <source>
        <dbReference type="PROSITE" id="PS50011"/>
    </source>
</evidence>
<evidence type="ECO:0000313" key="9">
    <source>
        <dbReference type="Proteomes" id="UP001498421"/>
    </source>
</evidence>
<reference evidence="8 9" key="1">
    <citation type="journal article" date="2025" name="Microbiol. Resour. Announc.">
        <title>Draft genome sequences for Neonectria magnoliae and Neonectria punicea, canker pathogens of Liriodendron tulipifera and Acer saccharum in West Virginia.</title>
        <authorList>
            <person name="Petronek H.M."/>
            <person name="Kasson M.T."/>
            <person name="Metheny A.M."/>
            <person name="Stauder C.M."/>
            <person name="Lovett B."/>
            <person name="Lynch S.C."/>
            <person name="Garnas J.R."/>
            <person name="Kasson L.R."/>
            <person name="Stajich J.E."/>
        </authorList>
    </citation>
    <scope>NUCLEOTIDE SEQUENCE [LARGE SCALE GENOMIC DNA]</scope>
    <source>
        <strain evidence="8 9">NRRL 64651</strain>
    </source>
</reference>
<keyword evidence="4" id="KW-0418">Kinase</keyword>